<evidence type="ECO:0000256" key="5">
    <source>
        <dbReference type="ARBA" id="ARBA00093792"/>
    </source>
</evidence>
<dbReference type="NCBIfam" id="NF047686">
    <property type="entry name" value="IsaB_fam"/>
    <property type="match status" value="1"/>
</dbReference>
<accession>A0A9Q2CYS7</accession>
<name>A0A9Q2CYS7_9STAP</name>
<organism evidence="6 7">
    <name type="scientific">Nosocomiicoccus ampullae</name>
    <dbReference type="NCBI Taxonomy" id="489910"/>
    <lineage>
        <taxon>Bacteria</taxon>
        <taxon>Bacillati</taxon>
        <taxon>Bacillota</taxon>
        <taxon>Bacilli</taxon>
        <taxon>Bacillales</taxon>
        <taxon>Staphylococcaceae</taxon>
        <taxon>Nosocomiicoccus</taxon>
    </lineage>
</organism>
<evidence type="ECO:0000256" key="1">
    <source>
        <dbReference type="ARBA" id="ARBA00004613"/>
    </source>
</evidence>
<dbReference type="AlphaFoldDB" id="A0A9Q2CYS7"/>
<evidence type="ECO:0000313" key="6">
    <source>
        <dbReference type="EMBL" id="MBB5175984.1"/>
    </source>
</evidence>
<comment type="similarity">
    <text evidence="4">Belongs to the IsaB family.</text>
</comment>
<dbReference type="RefSeq" id="WP_183673796.1">
    <property type="nucleotide sequence ID" value="NZ_CBCRYX010000007.1"/>
</dbReference>
<dbReference type="Proteomes" id="UP000579136">
    <property type="component" value="Unassembled WGS sequence"/>
</dbReference>
<evidence type="ECO:0000313" key="7">
    <source>
        <dbReference type="Proteomes" id="UP000579136"/>
    </source>
</evidence>
<keyword evidence="2" id="KW-0964">Secreted</keyword>
<comment type="caution">
    <text evidence="6">The sequence shown here is derived from an EMBL/GenBank/DDBJ whole genome shotgun (WGS) entry which is preliminary data.</text>
</comment>
<keyword evidence="7" id="KW-1185">Reference proteome</keyword>
<gene>
    <name evidence="6" type="ORF">HNQ45_000868</name>
</gene>
<keyword evidence="3" id="KW-0732">Signal</keyword>
<evidence type="ECO:0000256" key="4">
    <source>
        <dbReference type="ARBA" id="ARBA00093777"/>
    </source>
</evidence>
<reference evidence="6 7" key="1">
    <citation type="submission" date="2020-08" db="EMBL/GenBank/DDBJ databases">
        <title>Genomic Encyclopedia of Type Strains, Phase IV (KMG-IV): sequencing the most valuable type-strain genomes for metagenomic binning, comparative biology and taxonomic classification.</title>
        <authorList>
            <person name="Goeker M."/>
        </authorList>
    </citation>
    <scope>NUCLEOTIDE SEQUENCE [LARGE SCALE GENOMIC DNA]</scope>
    <source>
        <strain evidence="6 7">DSM 19163</strain>
    </source>
</reference>
<evidence type="ECO:0000256" key="3">
    <source>
        <dbReference type="ARBA" id="ARBA00022729"/>
    </source>
</evidence>
<proteinExistence type="inferred from homology"/>
<dbReference type="EMBL" id="JACHHF010000004">
    <property type="protein sequence ID" value="MBB5175984.1"/>
    <property type="molecule type" value="Genomic_DNA"/>
</dbReference>
<sequence>MKKVSKIVLASGIALSFSVTPELLNTTEAQAEEYVEPYYNYEGHTEYQSDFILDKNFKESLKYDNFTINGYQISKNENVKKQKELYDQTLYSVSGNKANGVFFSLDGQSVSKKALVSTYGEPIYTSPSAWGEEYVYEVGKKDVRFFFNENGYAIKGQITSN</sequence>
<comment type="subcellular location">
    <subcellularLocation>
        <location evidence="1">Secreted</location>
    </subcellularLocation>
</comment>
<protein>
    <recommendedName>
        <fullName evidence="5">Immunodominant staphylococcal antigen B</fullName>
    </recommendedName>
</protein>
<dbReference type="InterPro" id="IPR058086">
    <property type="entry name" value="IsaB"/>
</dbReference>
<evidence type="ECO:0000256" key="2">
    <source>
        <dbReference type="ARBA" id="ARBA00022525"/>
    </source>
</evidence>